<dbReference type="RefSeq" id="XP_065651189.1">
    <property type="nucleotide sequence ID" value="XM_065795117.1"/>
</dbReference>
<evidence type="ECO:0000259" key="1">
    <source>
        <dbReference type="Pfam" id="PF26215"/>
    </source>
</evidence>
<name>A0ABM4BPZ1_HYDVU</name>
<feature type="domain" description="Helix-turn-helix" evidence="1">
    <location>
        <begin position="482"/>
        <end position="536"/>
    </location>
</feature>
<keyword evidence="2" id="KW-1185">Reference proteome</keyword>
<evidence type="ECO:0000313" key="2">
    <source>
        <dbReference type="Proteomes" id="UP001652625"/>
    </source>
</evidence>
<dbReference type="GeneID" id="136079382"/>
<dbReference type="Proteomes" id="UP001652625">
    <property type="component" value="Chromosome 04"/>
</dbReference>
<dbReference type="Pfam" id="PF26215">
    <property type="entry name" value="HTH_animal"/>
    <property type="match status" value="1"/>
</dbReference>
<evidence type="ECO:0000313" key="3">
    <source>
        <dbReference type="RefSeq" id="XP_065651189.1"/>
    </source>
</evidence>
<dbReference type="InterPro" id="IPR058912">
    <property type="entry name" value="HTH_animal"/>
</dbReference>
<sequence>MTIKDYITTFYGKKIYDDTKKLQDLKIRNANSKNQFVFLQKCLSNNITPKSFKIKTPIHTKKAKNIMKEYSKKLLIHARNEAKHRLYSSKKLINELNIFLQTKVRLHDFELINSITNKSKNYNYIKKKTEMKEKYYKLQITPTIKNTFDPPNQVIKPAILNLTNVTLDKSTTELLNLGPNFVPLQKKIPYMDIITNIETCALQLEKLKKPTQAETQRQNCSQILINSLKLKLKDNITKQQRLSINKLKNNSNIKIYPFDKGTGFALLNQNDASLKLEEQIKNSKIIDYDPTSTLTTKFQRQLCKLRKEVNLYPSIPIDEAVPVIIDILNADIDDLKTQTKLTLADIHQLIELSLSICYFLYEDNIRVIPNSGPIGLSLMVVMAEAFLQNIERMALNLAIVYTSEPETYKRYVDDCHARFASIKQQQMFLNILNEQHPAIKYTVELEKNLKQLNFLDINITNTGSGAYEFQIHRKEAITNVQLKPNSNINPNIIIGVFKGFLCRSKRICSQKHLQKQIDFLIDIFVENGHDKNILNNITIDYLKNGSKNTTYQPLDTQPFIKLPLIPIVGPKLRKEFRKQNIKVIFTSTPNLRNIFCNNKTKLPLNTNPGVYQLKCSCGSIYIGETKKKVISRCIEHQKNSLKEKWSSSGATEHSKTCHGKFDWLHPKTLSVAPEYQTRKIRESLEISKARVRQELRNGDVVLNRDDGDNVTTKTWGPFFNKIC</sequence>
<dbReference type="PANTHER" id="PTHR21301">
    <property type="entry name" value="REVERSE TRANSCRIPTASE"/>
    <property type="match status" value="1"/>
</dbReference>
<gene>
    <name evidence="3" type="primary">LOC136079382</name>
</gene>
<dbReference type="PANTHER" id="PTHR21301:SF10">
    <property type="entry name" value="REVERSE TRANSCRIPTASE DOMAIN-CONTAINING PROTEIN"/>
    <property type="match status" value="1"/>
</dbReference>
<organism evidence="2 3">
    <name type="scientific">Hydra vulgaris</name>
    <name type="common">Hydra</name>
    <name type="synonym">Hydra attenuata</name>
    <dbReference type="NCBI Taxonomy" id="6087"/>
    <lineage>
        <taxon>Eukaryota</taxon>
        <taxon>Metazoa</taxon>
        <taxon>Cnidaria</taxon>
        <taxon>Hydrozoa</taxon>
        <taxon>Hydroidolina</taxon>
        <taxon>Anthoathecata</taxon>
        <taxon>Aplanulata</taxon>
        <taxon>Hydridae</taxon>
        <taxon>Hydra</taxon>
    </lineage>
</organism>
<reference evidence="3" key="1">
    <citation type="submission" date="2025-08" db="UniProtKB">
        <authorList>
            <consortium name="RefSeq"/>
        </authorList>
    </citation>
    <scope>IDENTIFICATION</scope>
</reference>
<protein>
    <submittedName>
        <fullName evidence="3">Uncharacterized protein LOC136079382</fullName>
    </submittedName>
</protein>
<proteinExistence type="predicted"/>
<accession>A0ABM4BPZ1</accession>